<dbReference type="PROSITE" id="PS50977">
    <property type="entry name" value="HTH_TETR_2"/>
    <property type="match status" value="1"/>
</dbReference>
<dbReference type="PANTHER" id="PTHR30055:SF239">
    <property type="entry name" value="TRANSCRIPTIONAL REGULATORY PROTEIN"/>
    <property type="match status" value="1"/>
</dbReference>
<dbReference type="InterPro" id="IPR001647">
    <property type="entry name" value="HTH_TetR"/>
</dbReference>
<organism evidence="5 6">
    <name type="scientific">Roseovarius mucosus DSM 17069</name>
    <dbReference type="NCBI Taxonomy" id="1288298"/>
    <lineage>
        <taxon>Bacteria</taxon>
        <taxon>Pseudomonadati</taxon>
        <taxon>Pseudomonadota</taxon>
        <taxon>Alphaproteobacteria</taxon>
        <taxon>Rhodobacterales</taxon>
        <taxon>Roseobacteraceae</taxon>
        <taxon>Roseovarius</taxon>
    </lineage>
</organism>
<dbReference type="OrthoDB" id="3218408at2"/>
<accession>A0A0A0HIZ1</accession>
<comment type="caution">
    <text evidence="5">The sequence shown here is derived from an EMBL/GenBank/DDBJ whole genome shotgun (WGS) entry which is preliminary data.</text>
</comment>
<dbReference type="EMBL" id="AONH01000016">
    <property type="protein sequence ID" value="KGM87135.1"/>
    <property type="molecule type" value="Genomic_DNA"/>
</dbReference>
<dbReference type="Gene3D" id="1.10.357.10">
    <property type="entry name" value="Tetracycline Repressor, domain 2"/>
    <property type="match status" value="1"/>
</dbReference>
<evidence type="ECO:0000259" key="4">
    <source>
        <dbReference type="PROSITE" id="PS50977"/>
    </source>
</evidence>
<evidence type="ECO:0000256" key="3">
    <source>
        <dbReference type="SAM" id="MobiDB-lite"/>
    </source>
</evidence>
<dbReference type="SUPFAM" id="SSF46689">
    <property type="entry name" value="Homeodomain-like"/>
    <property type="match status" value="1"/>
</dbReference>
<dbReference type="GO" id="GO:0003700">
    <property type="term" value="F:DNA-binding transcription factor activity"/>
    <property type="evidence" value="ECO:0007669"/>
    <property type="project" value="TreeGrafter"/>
</dbReference>
<name>A0A0A0HIZ1_9RHOB</name>
<dbReference type="InterPro" id="IPR050109">
    <property type="entry name" value="HTH-type_TetR-like_transc_reg"/>
</dbReference>
<dbReference type="eggNOG" id="COG1309">
    <property type="taxonomic scope" value="Bacteria"/>
</dbReference>
<feature type="domain" description="HTH tetR-type" evidence="4">
    <location>
        <begin position="19"/>
        <end position="79"/>
    </location>
</feature>
<dbReference type="PANTHER" id="PTHR30055">
    <property type="entry name" value="HTH-TYPE TRANSCRIPTIONAL REGULATOR RUTR"/>
    <property type="match status" value="1"/>
</dbReference>
<protein>
    <submittedName>
        <fullName evidence="5">Transcriptional regulator, TetR family</fullName>
    </submittedName>
</protein>
<dbReference type="Pfam" id="PF00440">
    <property type="entry name" value="TetR_N"/>
    <property type="match status" value="1"/>
</dbReference>
<evidence type="ECO:0000313" key="5">
    <source>
        <dbReference type="EMBL" id="KGM87135.1"/>
    </source>
</evidence>
<evidence type="ECO:0000256" key="2">
    <source>
        <dbReference type="PROSITE-ProRule" id="PRU00335"/>
    </source>
</evidence>
<evidence type="ECO:0000313" key="6">
    <source>
        <dbReference type="Proteomes" id="UP000030021"/>
    </source>
</evidence>
<dbReference type="PRINTS" id="PR00455">
    <property type="entry name" value="HTHTETR"/>
</dbReference>
<dbReference type="Proteomes" id="UP000030021">
    <property type="component" value="Unassembled WGS sequence"/>
</dbReference>
<dbReference type="AlphaFoldDB" id="A0A0A0HIZ1"/>
<dbReference type="GO" id="GO:0000976">
    <property type="term" value="F:transcription cis-regulatory region binding"/>
    <property type="evidence" value="ECO:0007669"/>
    <property type="project" value="TreeGrafter"/>
</dbReference>
<dbReference type="HOGENOM" id="CLU_095332_0_2_5"/>
<dbReference type="STRING" id="215743.ROSMUCSMR3_00670"/>
<feature type="DNA-binding region" description="H-T-H motif" evidence="2">
    <location>
        <begin position="42"/>
        <end position="61"/>
    </location>
</feature>
<sequence>MTNAPTTRRPKPAPDPATRGSEDLWLNAAYEVLVTNGVDAVKVMPLAQMLGLSRTSFYWHFKDREALLAALLDRWEAQNTGNLVARTEAYAESINEALYNLFDCWLTRDLFDSRLDFAIRNWALGDPVVKAKLQRTDETRIAAIRTMFERFGYPPDHADTRAHTVYYTQIGYISMMVAEPRDIRIARMPAYVENFSGHPPTPAETDRFMARHTSP</sequence>
<dbReference type="InterPro" id="IPR009057">
    <property type="entry name" value="Homeodomain-like_sf"/>
</dbReference>
<dbReference type="PATRIC" id="fig|1288298.3.peg.3448"/>
<dbReference type="RefSeq" id="WP_037269425.1">
    <property type="nucleotide sequence ID" value="NZ_KN293975.1"/>
</dbReference>
<gene>
    <name evidence="5" type="ORF">rosmuc_03438</name>
</gene>
<evidence type="ECO:0000256" key="1">
    <source>
        <dbReference type="ARBA" id="ARBA00023125"/>
    </source>
</evidence>
<keyword evidence="1 2" id="KW-0238">DNA-binding</keyword>
<reference evidence="5 6" key="1">
    <citation type="submission" date="2013-01" db="EMBL/GenBank/DDBJ databases">
        <authorList>
            <person name="Fiebig A."/>
            <person name="Goeker M."/>
            <person name="Klenk H.-P.P."/>
        </authorList>
    </citation>
    <scope>NUCLEOTIDE SEQUENCE [LARGE SCALE GENOMIC DNA]</scope>
    <source>
        <strain evidence="5 6">DSM 17069</strain>
    </source>
</reference>
<feature type="region of interest" description="Disordered" evidence="3">
    <location>
        <begin position="196"/>
        <end position="215"/>
    </location>
</feature>
<feature type="region of interest" description="Disordered" evidence="3">
    <location>
        <begin position="1"/>
        <end position="20"/>
    </location>
</feature>
<proteinExistence type="predicted"/>